<dbReference type="AlphaFoldDB" id="A0A376CPE7"/>
<sequence length="284" mass="30434">MSDNDKQLTVAELLARAGKDNPDGGERPRRRRRRSLEEGGISVAELTGSFRKVDARPEEAKHSSVPIDEPKPAQEEKPEKTEEPVKAEEPAKADKPDETTVIKKVDDAAVDEAVVDEAPAAKPAAPEKSAERAERAEPAEPAAPEKPSAQDMDETGVMPAVEDEDLADEGVQGSSVVVDEDVDADYDDDYYDEDEEDYDGDLNIPALVGMILGGLVLGVAVFLGFEWLWANLNAFLVAVLAVVVTVVMVGVVKALRTQKDGLMMTLAGIVGVLMTFGPGLVTLL</sequence>
<dbReference type="RefSeq" id="WP_018581544.1">
    <property type="nucleotide sequence ID" value="NZ_LDYD01000005.1"/>
</dbReference>
<keyword evidence="4" id="KW-1185">Reference proteome</keyword>
<keyword evidence="2" id="KW-0472">Membrane</keyword>
<feature type="compositionally biased region" description="Basic and acidic residues" evidence="1">
    <location>
        <begin position="128"/>
        <end position="138"/>
    </location>
</feature>
<dbReference type="Proteomes" id="UP000254467">
    <property type="component" value="Unassembled WGS sequence"/>
</dbReference>
<evidence type="ECO:0000256" key="1">
    <source>
        <dbReference type="SAM" id="MobiDB-lite"/>
    </source>
</evidence>
<dbReference type="OrthoDB" id="4428195at2"/>
<name>A0A376CPE7_9CORY</name>
<feature type="compositionally biased region" description="Basic and acidic residues" evidence="1">
    <location>
        <begin position="17"/>
        <end position="27"/>
    </location>
</feature>
<feature type="transmembrane region" description="Helical" evidence="2">
    <location>
        <begin position="235"/>
        <end position="255"/>
    </location>
</feature>
<feature type="compositionally biased region" description="Low complexity" evidence="1">
    <location>
        <begin position="116"/>
        <end position="127"/>
    </location>
</feature>
<proteinExistence type="predicted"/>
<feature type="transmembrane region" description="Helical" evidence="2">
    <location>
        <begin position="262"/>
        <end position="281"/>
    </location>
</feature>
<feature type="region of interest" description="Disordered" evidence="1">
    <location>
        <begin position="1"/>
        <end position="154"/>
    </location>
</feature>
<feature type="compositionally biased region" description="Low complexity" evidence="1">
    <location>
        <begin position="139"/>
        <end position="149"/>
    </location>
</feature>
<reference evidence="3 4" key="1">
    <citation type="submission" date="2018-06" db="EMBL/GenBank/DDBJ databases">
        <authorList>
            <consortium name="Pathogen Informatics"/>
            <person name="Doyle S."/>
        </authorList>
    </citation>
    <scope>NUCLEOTIDE SEQUENCE [LARGE SCALE GENOMIC DNA]</scope>
    <source>
        <strain evidence="3 4">NCTC11862</strain>
    </source>
</reference>
<keyword evidence="2" id="KW-0812">Transmembrane</keyword>
<feature type="compositionally biased region" description="Basic and acidic residues" evidence="1">
    <location>
        <begin position="51"/>
        <end position="107"/>
    </location>
</feature>
<dbReference type="EMBL" id="UFXQ01000001">
    <property type="protein sequence ID" value="STC69538.1"/>
    <property type="molecule type" value="Genomic_DNA"/>
</dbReference>
<protein>
    <submittedName>
        <fullName evidence="3">Hypothetical membrane protein</fullName>
    </submittedName>
</protein>
<dbReference type="STRING" id="35756.GCA_001044155_00780"/>
<accession>A0A376CPE7</accession>
<organism evidence="3 4">
    <name type="scientific">Corynebacterium pilosum</name>
    <dbReference type="NCBI Taxonomy" id="35756"/>
    <lineage>
        <taxon>Bacteria</taxon>
        <taxon>Bacillati</taxon>
        <taxon>Actinomycetota</taxon>
        <taxon>Actinomycetes</taxon>
        <taxon>Mycobacteriales</taxon>
        <taxon>Corynebacteriaceae</taxon>
        <taxon>Corynebacterium</taxon>
    </lineage>
</organism>
<evidence type="ECO:0000256" key="2">
    <source>
        <dbReference type="SAM" id="Phobius"/>
    </source>
</evidence>
<evidence type="ECO:0000313" key="3">
    <source>
        <dbReference type="EMBL" id="STC69538.1"/>
    </source>
</evidence>
<gene>
    <name evidence="3" type="ORF">NCTC11862_01333</name>
</gene>
<feature type="transmembrane region" description="Helical" evidence="2">
    <location>
        <begin position="206"/>
        <end position="229"/>
    </location>
</feature>
<keyword evidence="2" id="KW-1133">Transmembrane helix</keyword>
<evidence type="ECO:0000313" key="4">
    <source>
        <dbReference type="Proteomes" id="UP000254467"/>
    </source>
</evidence>